<dbReference type="Proteomes" id="UP000006697">
    <property type="component" value="Chromosome"/>
</dbReference>
<evidence type="ECO:0000256" key="1">
    <source>
        <dbReference type="SAM" id="Phobius"/>
    </source>
</evidence>
<protein>
    <recommendedName>
        <fullName evidence="4">DUF1275 domain-containing protein</fullName>
    </recommendedName>
</protein>
<accession>A4G9L3</accession>
<feature type="transmembrane region" description="Helical" evidence="1">
    <location>
        <begin position="185"/>
        <end position="204"/>
    </location>
</feature>
<keyword evidence="1" id="KW-1133">Transmembrane helix</keyword>
<name>A4G9L3_HERAR</name>
<evidence type="ECO:0000313" key="3">
    <source>
        <dbReference type="Proteomes" id="UP000006697"/>
    </source>
</evidence>
<dbReference type="HOGENOM" id="CLU_090580_0_0_4"/>
<dbReference type="EMBL" id="CU207211">
    <property type="protein sequence ID" value="CAL63200.1"/>
    <property type="molecule type" value="Genomic_DNA"/>
</dbReference>
<dbReference type="eggNOG" id="COG3619">
    <property type="taxonomic scope" value="Bacteria"/>
</dbReference>
<dbReference type="KEGG" id="har:HEAR3091"/>
<gene>
    <name evidence="2" type="ordered locus">HEAR3091</name>
</gene>
<evidence type="ECO:0008006" key="4">
    <source>
        <dbReference type="Google" id="ProtNLM"/>
    </source>
</evidence>
<feature type="transmembrane region" description="Helical" evidence="1">
    <location>
        <begin position="92"/>
        <end position="111"/>
    </location>
</feature>
<keyword evidence="1" id="KW-0472">Membrane</keyword>
<proteinExistence type="predicted"/>
<dbReference type="AlphaFoldDB" id="A4G9L3"/>
<feature type="transmembrane region" description="Helical" evidence="1">
    <location>
        <begin position="210"/>
        <end position="228"/>
    </location>
</feature>
<dbReference type="OrthoDB" id="5125627at2"/>
<dbReference type="InterPro" id="IPR010699">
    <property type="entry name" value="DUF1275"/>
</dbReference>
<feature type="transmembrane region" description="Helical" evidence="1">
    <location>
        <begin position="123"/>
        <end position="146"/>
    </location>
</feature>
<keyword evidence="3" id="KW-1185">Reference proteome</keyword>
<dbReference type="PANTHER" id="PTHR37314">
    <property type="entry name" value="SLR0142 PROTEIN"/>
    <property type="match status" value="1"/>
</dbReference>
<evidence type="ECO:0000313" key="2">
    <source>
        <dbReference type="EMBL" id="CAL63200.1"/>
    </source>
</evidence>
<sequence>MKFDENTNSVLTLNTTLGFLAGYVDALGFIALFGLFTAHITGNLVLIGAELAEPGHHFSILKILVFPAFMIGVALAKIIAFQCQKNARNALLFLYMVEMVLLVAFMLAGMMAEPLDEDHVSELVMLTGIVAAIAMGVHSGCGRILLTDLTPTGMMTGNVTQLVIEFVELILEKADNRARRDFARYFWPIIAFGLGALLAAFAYVRFGFQALMLPIAMLFVLVCVEKWVRCEAKKLA</sequence>
<dbReference type="STRING" id="204773.HEAR3091"/>
<reference evidence="2 3" key="1">
    <citation type="journal article" date="2007" name="PLoS Genet.">
        <title>A tale of two oxidation states: bacterial colonization of arsenic-rich environments.</title>
        <authorList>
            <person name="Muller D."/>
            <person name="Medigue C."/>
            <person name="Koechler S."/>
            <person name="Barbe V."/>
            <person name="Barakat M."/>
            <person name="Talla E."/>
            <person name="Bonnefoy V."/>
            <person name="Krin E."/>
            <person name="Arsene-Ploetze F."/>
            <person name="Carapito C."/>
            <person name="Chandler M."/>
            <person name="Cournoyer B."/>
            <person name="Cruveiller S."/>
            <person name="Dossat C."/>
            <person name="Duval S."/>
            <person name="Heymann M."/>
            <person name="Leize E."/>
            <person name="Lieutaud A."/>
            <person name="Lievremont D."/>
            <person name="Makita Y."/>
            <person name="Mangenot S."/>
            <person name="Nitschke W."/>
            <person name="Ortet P."/>
            <person name="Perdrial N."/>
            <person name="Schoepp B."/>
            <person name="Siguier N."/>
            <person name="Simeonova D.D."/>
            <person name="Rouy Z."/>
            <person name="Segurens B."/>
            <person name="Turlin E."/>
            <person name="Vallenet D."/>
            <person name="Van Dorsselaer A."/>
            <person name="Weiss S."/>
            <person name="Weissenbach J."/>
            <person name="Lett M.C."/>
            <person name="Danchin A."/>
            <person name="Bertin P.N."/>
        </authorList>
    </citation>
    <scope>NUCLEOTIDE SEQUENCE [LARGE SCALE GENOMIC DNA]</scope>
    <source>
        <strain evidence="3">ULPAs1</strain>
    </source>
</reference>
<dbReference type="Pfam" id="PF06912">
    <property type="entry name" value="DUF1275"/>
    <property type="match status" value="1"/>
</dbReference>
<organism evidence="2 3">
    <name type="scientific">Herminiimonas arsenicoxydans</name>
    <dbReference type="NCBI Taxonomy" id="204773"/>
    <lineage>
        <taxon>Bacteria</taxon>
        <taxon>Pseudomonadati</taxon>
        <taxon>Pseudomonadota</taxon>
        <taxon>Betaproteobacteria</taxon>
        <taxon>Burkholderiales</taxon>
        <taxon>Oxalobacteraceae</taxon>
        <taxon>Herminiimonas</taxon>
    </lineage>
</organism>
<feature type="transmembrane region" description="Helical" evidence="1">
    <location>
        <begin position="20"/>
        <end position="40"/>
    </location>
</feature>
<dbReference type="PANTHER" id="PTHR37314:SF5">
    <property type="entry name" value="SLR0142 PROTEIN"/>
    <property type="match status" value="1"/>
</dbReference>
<keyword evidence="1" id="KW-0812">Transmembrane</keyword>
<feature type="transmembrane region" description="Helical" evidence="1">
    <location>
        <begin position="60"/>
        <end position="80"/>
    </location>
</feature>